<dbReference type="Gene3D" id="1.20.1280.290">
    <property type="match status" value="1"/>
</dbReference>
<feature type="transmembrane region" description="Helical" evidence="1">
    <location>
        <begin position="70"/>
        <end position="89"/>
    </location>
</feature>
<reference evidence="2" key="1">
    <citation type="submission" date="2020-05" db="EMBL/GenBank/DDBJ databases">
        <authorList>
            <person name="Chiriac C."/>
            <person name="Salcher M."/>
            <person name="Ghai R."/>
            <person name="Kavagutti S V."/>
        </authorList>
    </citation>
    <scope>NUCLEOTIDE SEQUENCE</scope>
</reference>
<evidence type="ECO:0000313" key="5">
    <source>
        <dbReference type="EMBL" id="CAB4211437.1"/>
    </source>
</evidence>
<gene>
    <name evidence="3" type="ORF">UFOVP1066_21</name>
    <name evidence="4" type="ORF">UFOVP1315_94</name>
    <name evidence="5" type="ORF">UFOVP1421_55</name>
    <name evidence="6" type="ORF">UFOVP1525_65</name>
    <name evidence="2" type="ORF">UFOVP909_28</name>
</gene>
<evidence type="ECO:0000313" key="6">
    <source>
        <dbReference type="EMBL" id="CAB5238525.1"/>
    </source>
</evidence>
<dbReference type="EMBL" id="LR796861">
    <property type="protein sequence ID" value="CAB4170332.1"/>
    <property type="molecule type" value="Genomic_DNA"/>
</dbReference>
<dbReference type="EMBL" id="LR798454">
    <property type="protein sequence ID" value="CAB5238525.1"/>
    <property type="molecule type" value="Genomic_DNA"/>
</dbReference>
<organism evidence="2">
    <name type="scientific">uncultured Caudovirales phage</name>
    <dbReference type="NCBI Taxonomy" id="2100421"/>
    <lineage>
        <taxon>Viruses</taxon>
        <taxon>Duplodnaviria</taxon>
        <taxon>Heunggongvirae</taxon>
        <taxon>Uroviricota</taxon>
        <taxon>Caudoviricetes</taxon>
        <taxon>Peduoviridae</taxon>
        <taxon>Maltschvirus</taxon>
        <taxon>Maltschvirus maltsch</taxon>
    </lineage>
</organism>
<keyword evidence="1" id="KW-1133">Transmembrane helix</keyword>
<dbReference type="EMBL" id="LR797375">
    <property type="protein sequence ID" value="CAB4211437.1"/>
    <property type="molecule type" value="Genomic_DNA"/>
</dbReference>
<evidence type="ECO:0000256" key="1">
    <source>
        <dbReference type="SAM" id="Phobius"/>
    </source>
</evidence>
<sequence>MKNENTIKKLGALSGWLGMVLIHGATLPTTLGVILGYSNTVPPVSMVILVWSGLMLFLFRAIVQKDTLYIVSNAVGFFFNSILLALIVFK</sequence>
<evidence type="ECO:0000313" key="2">
    <source>
        <dbReference type="EMBL" id="CAB4170332.1"/>
    </source>
</evidence>
<feature type="transmembrane region" description="Helical" evidence="1">
    <location>
        <begin position="43"/>
        <end position="63"/>
    </location>
</feature>
<keyword evidence="1" id="KW-0812">Transmembrane</keyword>
<name>A0A6J5PGR3_9CAUD</name>
<evidence type="ECO:0000313" key="3">
    <source>
        <dbReference type="EMBL" id="CAB4181299.1"/>
    </source>
</evidence>
<evidence type="ECO:0000313" key="4">
    <source>
        <dbReference type="EMBL" id="CAB4198449.1"/>
    </source>
</evidence>
<proteinExistence type="predicted"/>
<dbReference type="EMBL" id="LR797019">
    <property type="protein sequence ID" value="CAB4181299.1"/>
    <property type="molecule type" value="Genomic_DNA"/>
</dbReference>
<keyword evidence="1" id="KW-0472">Membrane</keyword>
<accession>A0A6J5PGR3</accession>
<protein>
    <submittedName>
        <fullName evidence="2">Uncharacterized protein</fullName>
    </submittedName>
</protein>
<feature type="transmembrane region" description="Helical" evidence="1">
    <location>
        <begin position="12"/>
        <end position="37"/>
    </location>
</feature>
<dbReference type="EMBL" id="LR797272">
    <property type="protein sequence ID" value="CAB4198449.1"/>
    <property type="molecule type" value="Genomic_DNA"/>
</dbReference>